<dbReference type="EMBL" id="CP094809">
    <property type="protein sequence ID" value="UXU57272.1"/>
    <property type="molecule type" value="Genomic_DNA"/>
</dbReference>
<sequence length="127" mass="13678">MSEATNKDGILESFVEATNENGFALDISLLVNGSIVSGTLVSAEDYYKSLSESFKDGNDVAKEFSEQFSDASESAKSSEGGANFIHLKDARVYLNGSHPIPSVGSTLWRGRLTEVDSFFLGKITEAK</sequence>
<organism evidence="1 5">
    <name type="scientific">Staphylococcus agnetis</name>
    <dbReference type="NCBI Taxonomy" id="985762"/>
    <lineage>
        <taxon>Bacteria</taxon>
        <taxon>Bacillati</taxon>
        <taxon>Bacillota</taxon>
        <taxon>Bacilli</taxon>
        <taxon>Bacillales</taxon>
        <taxon>Staphylococcaceae</taxon>
        <taxon>Staphylococcus</taxon>
    </lineage>
</organism>
<dbReference type="GeneID" id="57692914"/>
<evidence type="ECO:0000313" key="2">
    <source>
        <dbReference type="EMBL" id="OTW31299.1"/>
    </source>
</evidence>
<dbReference type="Proteomes" id="UP000646308">
    <property type="component" value="Unassembled WGS sequence"/>
</dbReference>
<dbReference type="Proteomes" id="UP000195208">
    <property type="component" value="Unassembled WGS sequence"/>
</dbReference>
<evidence type="ECO:0000313" key="1">
    <source>
        <dbReference type="EMBL" id="NJI01530.1"/>
    </source>
</evidence>
<keyword evidence="4" id="KW-1185">Reference proteome</keyword>
<dbReference type="AlphaFoldDB" id="A0A2T4ME62"/>
<protein>
    <submittedName>
        <fullName evidence="1">Gas vesicle protein GvpU</fullName>
    </submittedName>
</protein>
<dbReference type="NCBIfam" id="NF041667">
    <property type="entry name" value="GvpU"/>
    <property type="match status" value="1"/>
</dbReference>
<gene>
    <name evidence="2" type="ORF">B9M88_05060</name>
    <name evidence="1" type="ORF">GLV84_01335</name>
    <name evidence="3" type="ORF">MUA95_00110</name>
</gene>
<reference evidence="3" key="3">
    <citation type="submission" date="2022-03" db="EMBL/GenBank/DDBJ databases">
        <title>Comparative Genomics of East African Camel-Associated Staphylococcaceae spp.: Diversity and Inheritance of Traits Involved in Host-Pathogen Interactions.</title>
        <authorList>
            <person name="Akarsu H."/>
            <person name="Liljander A."/>
            <person name="Younan M."/>
            <person name="Brodard I."/>
            <person name="Glucks I."/>
            <person name="Labroussaa F."/>
            <person name="Overesch G."/>
            <person name="Kuhnert P."/>
            <person name="Perreten V."/>
            <person name="Drexler J.F."/>
            <person name="Corman V.M."/>
            <person name="Falquet L."/>
            <person name="Jores J."/>
        </authorList>
    </citation>
    <scope>NUCLEOTIDE SEQUENCE</scope>
    <source>
        <strain evidence="3">IVB6197</strain>
    </source>
</reference>
<reference evidence="1" key="2">
    <citation type="submission" date="2019-11" db="EMBL/GenBank/DDBJ databases">
        <title>Whole genome comparisons of Staphylococcus agnetis isolates from cattle and chickens.</title>
        <authorList>
            <person name="Rhoads D."/>
            <person name="Shwani A."/>
            <person name="Adkins P."/>
            <person name="Calcutt M."/>
            <person name="Middleton J."/>
        </authorList>
    </citation>
    <scope>NUCLEOTIDE SEQUENCE</scope>
    <source>
        <strain evidence="1">1387</strain>
    </source>
</reference>
<evidence type="ECO:0000313" key="4">
    <source>
        <dbReference type="Proteomes" id="UP000195208"/>
    </source>
</evidence>
<dbReference type="InterPro" id="IPR049644">
    <property type="entry name" value="GvpU-like"/>
</dbReference>
<dbReference type="KEGG" id="sagq:EP23_09965"/>
<dbReference type="OrthoDB" id="2404709at2"/>
<dbReference type="RefSeq" id="WP_060552157.1">
    <property type="nucleotide sequence ID" value="NZ_CP009623.1"/>
</dbReference>
<dbReference type="EMBL" id="WMFL01000017">
    <property type="protein sequence ID" value="NJI01530.1"/>
    <property type="molecule type" value="Genomic_DNA"/>
</dbReference>
<dbReference type="Proteomes" id="UP001065705">
    <property type="component" value="Chromosome"/>
</dbReference>
<name>A0A2T4ME62_9STAP</name>
<evidence type="ECO:0000313" key="5">
    <source>
        <dbReference type="Proteomes" id="UP000646308"/>
    </source>
</evidence>
<reference evidence="2 4" key="1">
    <citation type="submission" date="2017-04" db="EMBL/GenBank/DDBJ databases">
        <title>Staphylococcus agnetis, a potential pathogen in the broiler production.</title>
        <authorList>
            <person name="Poulsen L."/>
        </authorList>
    </citation>
    <scope>NUCLEOTIDE SEQUENCE [LARGE SCALE GENOMIC DNA]</scope>
    <source>
        <strain evidence="2 4">723_310714_2_2_spleen</strain>
    </source>
</reference>
<proteinExistence type="predicted"/>
<accession>A0A2T4ME62</accession>
<dbReference type="EMBL" id="NEFX01000010">
    <property type="protein sequence ID" value="OTW31299.1"/>
    <property type="molecule type" value="Genomic_DNA"/>
</dbReference>
<evidence type="ECO:0000313" key="3">
    <source>
        <dbReference type="EMBL" id="UXU57272.1"/>
    </source>
</evidence>